<evidence type="ECO:0000256" key="2">
    <source>
        <dbReference type="ARBA" id="ARBA00007317"/>
    </source>
</evidence>
<dbReference type="InterPro" id="IPR004167">
    <property type="entry name" value="PSBD"/>
</dbReference>
<feature type="region of interest" description="Disordered" evidence="7">
    <location>
        <begin position="89"/>
        <end position="127"/>
    </location>
</feature>
<dbReference type="Proteomes" id="UP000245631">
    <property type="component" value="Unassembled WGS sequence"/>
</dbReference>
<dbReference type="InterPro" id="IPR050743">
    <property type="entry name" value="2-oxoacid_DH_E2_comp"/>
</dbReference>
<feature type="domain" description="Peripheral subunit-binding (PSBD)" evidence="9">
    <location>
        <begin position="129"/>
        <end position="166"/>
    </location>
</feature>
<dbReference type="Gene3D" id="2.40.50.100">
    <property type="match status" value="1"/>
</dbReference>
<comment type="cofactor">
    <cofactor evidence="1">
        <name>(R)-lipoate</name>
        <dbReference type="ChEBI" id="CHEBI:83088"/>
    </cofactor>
</comment>
<dbReference type="GeneID" id="61049440"/>
<dbReference type="InterPro" id="IPR029058">
    <property type="entry name" value="AB_hydrolase_fold"/>
</dbReference>
<keyword evidence="5" id="KW-0450">Lipoyl</keyword>
<evidence type="ECO:0000256" key="1">
    <source>
        <dbReference type="ARBA" id="ARBA00001938"/>
    </source>
</evidence>
<dbReference type="InterPro" id="IPR003016">
    <property type="entry name" value="2-oxoA_DH_lipoyl-BS"/>
</dbReference>
<dbReference type="InterPro" id="IPR000089">
    <property type="entry name" value="Biotin_lipoyl"/>
</dbReference>
<evidence type="ECO:0000313" key="10">
    <source>
        <dbReference type="EMBL" id="PWJ93403.1"/>
    </source>
</evidence>
<evidence type="ECO:0000256" key="4">
    <source>
        <dbReference type="ARBA" id="ARBA00022679"/>
    </source>
</evidence>
<dbReference type="NCBIfam" id="NF011457">
    <property type="entry name" value="PRK14875.1"/>
    <property type="match status" value="1"/>
</dbReference>
<dbReference type="GO" id="GO:0005737">
    <property type="term" value="C:cytoplasm"/>
    <property type="evidence" value="ECO:0007669"/>
    <property type="project" value="TreeGrafter"/>
</dbReference>
<dbReference type="Pfam" id="PF02817">
    <property type="entry name" value="E3_binding"/>
    <property type="match status" value="1"/>
</dbReference>
<evidence type="ECO:0000313" key="11">
    <source>
        <dbReference type="Proteomes" id="UP000245631"/>
    </source>
</evidence>
<dbReference type="Gene3D" id="3.40.50.1820">
    <property type="entry name" value="alpha/beta hydrolase"/>
    <property type="match status" value="1"/>
</dbReference>
<keyword evidence="4 10" id="KW-0808">Transferase</keyword>
<dbReference type="PANTHER" id="PTHR43178">
    <property type="entry name" value="DIHYDROLIPOAMIDE ACETYLTRANSFERASE COMPONENT OF PYRUVATE DEHYDROGENASE COMPLEX"/>
    <property type="match status" value="1"/>
</dbReference>
<keyword evidence="10" id="KW-0670">Pyruvate</keyword>
<evidence type="ECO:0000256" key="7">
    <source>
        <dbReference type="SAM" id="MobiDB-lite"/>
    </source>
</evidence>
<dbReference type="SUPFAM" id="SSF53474">
    <property type="entry name" value="alpha/beta-Hydrolases"/>
    <property type="match status" value="1"/>
</dbReference>
<evidence type="ECO:0000256" key="3">
    <source>
        <dbReference type="ARBA" id="ARBA00011484"/>
    </source>
</evidence>
<dbReference type="InterPro" id="IPR011053">
    <property type="entry name" value="Single_hybrid_motif"/>
</dbReference>
<dbReference type="Pfam" id="PF00364">
    <property type="entry name" value="Biotin_lipoyl"/>
    <property type="match status" value="1"/>
</dbReference>
<organism evidence="10 11">
    <name type="scientific">Rhizobium loti</name>
    <name type="common">Mesorhizobium loti</name>
    <dbReference type="NCBI Taxonomy" id="381"/>
    <lineage>
        <taxon>Bacteria</taxon>
        <taxon>Pseudomonadati</taxon>
        <taxon>Pseudomonadota</taxon>
        <taxon>Alphaproteobacteria</taxon>
        <taxon>Hyphomicrobiales</taxon>
        <taxon>Phyllobacteriaceae</taxon>
        <taxon>Mesorhizobium</taxon>
    </lineage>
</organism>
<evidence type="ECO:0000256" key="6">
    <source>
        <dbReference type="ARBA" id="ARBA00023315"/>
    </source>
</evidence>
<comment type="subunit">
    <text evidence="3">Forms a 24-polypeptide structural core with octahedral symmetry.</text>
</comment>
<evidence type="ECO:0000256" key="5">
    <source>
        <dbReference type="ARBA" id="ARBA00022823"/>
    </source>
</evidence>
<dbReference type="Gene3D" id="4.10.320.10">
    <property type="entry name" value="E3-binding domain"/>
    <property type="match status" value="1"/>
</dbReference>
<comment type="caution">
    <text evidence="10">The sequence shown here is derived from an EMBL/GenBank/DDBJ whole genome shotgun (WGS) entry which is preliminary data.</text>
</comment>
<dbReference type="InterPro" id="IPR000073">
    <property type="entry name" value="AB_hydrolase_1"/>
</dbReference>
<feature type="domain" description="Lipoyl-binding" evidence="8">
    <location>
        <begin position="3"/>
        <end position="79"/>
    </location>
</feature>
<dbReference type="PROSITE" id="PS50968">
    <property type="entry name" value="BIOTINYL_LIPOYL"/>
    <property type="match status" value="1"/>
</dbReference>
<gene>
    <name evidence="10" type="ORF">C8D77_10182</name>
</gene>
<dbReference type="InterPro" id="IPR036625">
    <property type="entry name" value="E3-bd_dom_sf"/>
</dbReference>
<name>A0A8E2WFC1_RHILI</name>
<dbReference type="EMBL" id="QGGH01000001">
    <property type="protein sequence ID" value="PWJ93403.1"/>
    <property type="molecule type" value="Genomic_DNA"/>
</dbReference>
<reference evidence="10 11" key="1">
    <citation type="submission" date="2018-05" db="EMBL/GenBank/DDBJ databases">
        <title>Genomic Encyclopedia of Type Strains, Phase IV (KMG-IV): sequencing the most valuable type-strain genomes for metagenomic binning, comparative biology and taxonomic classification.</title>
        <authorList>
            <person name="Goeker M."/>
        </authorList>
    </citation>
    <scope>NUCLEOTIDE SEQUENCE [LARGE SCALE GENOMIC DNA]</scope>
    <source>
        <strain evidence="10 11">DSM 2626</strain>
    </source>
</reference>
<sequence>MATHPISIDSAGGEYMETVLVIGWAVKSGDAVKAGDLLVTVETAKAATEIEADRDGWLAEIFFAEGQEAPVGAVLGTIADEKPIVGGKPIAGQSASTAPTTATAVESNPREPVASEAPSSIRPPGSRAVASPLARRLAAAAGLDLAAISGSGPHGRIKKRDIDSILAARSNEHDGAVLRTPAAAQASPVAAPTLARQTVPVVLIHGFGADRSVWRQVVPLLGPGIETISLDLPGHGAEAARPASSIEEIAFLLSDRLEDMGVGNAHLVGHSLGGAAALALARLGRLTVRSVTLLAPGGLGPEINAGFIAGLARATTVQALERWLTVMVGDPSALPVGYAQAALRQMEKIGNRDALAAMAESLFPDGTQGFDLAGALAELAVPTRFIWGRLDRVIPVAHAVRAPGFTAVHLLDGVGHVPQIEAPALTARLITETVRSAG</sequence>
<dbReference type="PROSITE" id="PS00189">
    <property type="entry name" value="LIPOYL"/>
    <property type="match status" value="1"/>
</dbReference>
<dbReference type="GO" id="GO:0016407">
    <property type="term" value="F:acetyltransferase activity"/>
    <property type="evidence" value="ECO:0007669"/>
    <property type="project" value="TreeGrafter"/>
</dbReference>
<evidence type="ECO:0000259" key="9">
    <source>
        <dbReference type="PROSITE" id="PS51826"/>
    </source>
</evidence>
<dbReference type="GO" id="GO:0031405">
    <property type="term" value="F:lipoic acid binding"/>
    <property type="evidence" value="ECO:0007669"/>
    <property type="project" value="TreeGrafter"/>
</dbReference>
<dbReference type="PRINTS" id="PR00111">
    <property type="entry name" value="ABHYDROLASE"/>
</dbReference>
<dbReference type="AlphaFoldDB" id="A0A8E2WFC1"/>
<dbReference type="SUPFAM" id="SSF51230">
    <property type="entry name" value="Single hybrid motif"/>
    <property type="match status" value="1"/>
</dbReference>
<dbReference type="PANTHER" id="PTHR43178:SF5">
    <property type="entry name" value="LIPOAMIDE ACYLTRANSFERASE COMPONENT OF BRANCHED-CHAIN ALPHA-KETO ACID DEHYDROGENASE COMPLEX, MITOCHONDRIAL"/>
    <property type="match status" value="1"/>
</dbReference>
<proteinExistence type="inferred from homology"/>
<feature type="compositionally biased region" description="Low complexity" evidence="7">
    <location>
        <begin position="94"/>
        <end position="104"/>
    </location>
</feature>
<protein>
    <submittedName>
        <fullName evidence="10">Pyruvate dehydrogenase E2 component (Dihydrolipoamide acetyltransferase)</fullName>
    </submittedName>
</protein>
<keyword evidence="6" id="KW-0012">Acyltransferase</keyword>
<dbReference type="SUPFAM" id="SSF47005">
    <property type="entry name" value="Peripheral subunit-binding domain of 2-oxo acid dehydrogenase complex"/>
    <property type="match status" value="1"/>
</dbReference>
<dbReference type="RefSeq" id="WP_146211738.1">
    <property type="nucleotide sequence ID" value="NZ_QGGH01000001.1"/>
</dbReference>
<accession>A0A8E2WFC1</accession>
<dbReference type="CDD" id="cd06849">
    <property type="entry name" value="lipoyl_domain"/>
    <property type="match status" value="1"/>
</dbReference>
<evidence type="ECO:0000259" key="8">
    <source>
        <dbReference type="PROSITE" id="PS50968"/>
    </source>
</evidence>
<dbReference type="PROSITE" id="PS51826">
    <property type="entry name" value="PSBD"/>
    <property type="match status" value="1"/>
</dbReference>
<comment type="similarity">
    <text evidence="2">Belongs to the 2-oxoacid dehydrogenase family.</text>
</comment>
<dbReference type="Pfam" id="PF12697">
    <property type="entry name" value="Abhydrolase_6"/>
    <property type="match status" value="1"/>
</dbReference>